<dbReference type="SFLD" id="SFLDS00052">
    <property type="entry name" value="Ferric_Reductase_Domain"/>
    <property type="match status" value="1"/>
</dbReference>
<dbReference type="OMA" id="DENQAIH"/>
<protein>
    <recommendedName>
        <fullName evidence="7">FAD-binding FR-type domain-containing protein</fullName>
    </recommendedName>
</protein>
<dbReference type="Proteomes" id="UP000030762">
    <property type="component" value="Unassembled WGS sequence"/>
</dbReference>
<feature type="transmembrane region" description="Helical" evidence="6">
    <location>
        <begin position="225"/>
        <end position="249"/>
    </location>
</feature>
<evidence type="ECO:0000256" key="1">
    <source>
        <dbReference type="ARBA" id="ARBA00004141"/>
    </source>
</evidence>
<evidence type="ECO:0000256" key="5">
    <source>
        <dbReference type="ARBA" id="ARBA00023136"/>
    </source>
</evidence>
<dbReference type="InParanoid" id="T0RWW0"/>
<gene>
    <name evidence="8" type="ORF">SDRG_07668</name>
</gene>
<dbReference type="RefSeq" id="XP_008611739.1">
    <property type="nucleotide sequence ID" value="XM_008613517.1"/>
</dbReference>
<evidence type="ECO:0000313" key="9">
    <source>
        <dbReference type="Proteomes" id="UP000030762"/>
    </source>
</evidence>
<reference evidence="8 9" key="1">
    <citation type="submission" date="2012-04" db="EMBL/GenBank/DDBJ databases">
        <title>The Genome Sequence of Saprolegnia declina VS20.</title>
        <authorList>
            <consortium name="The Broad Institute Genome Sequencing Platform"/>
            <person name="Russ C."/>
            <person name="Nusbaum C."/>
            <person name="Tyler B."/>
            <person name="van West P."/>
            <person name="Dieguez-Uribeondo J."/>
            <person name="de Bruijn I."/>
            <person name="Tripathy S."/>
            <person name="Jiang R."/>
            <person name="Young S.K."/>
            <person name="Zeng Q."/>
            <person name="Gargeya S."/>
            <person name="Fitzgerald M."/>
            <person name="Haas B."/>
            <person name="Abouelleil A."/>
            <person name="Alvarado L."/>
            <person name="Arachchi H.M."/>
            <person name="Berlin A."/>
            <person name="Chapman S.B."/>
            <person name="Goldberg J."/>
            <person name="Griggs A."/>
            <person name="Gujja S."/>
            <person name="Hansen M."/>
            <person name="Howarth C."/>
            <person name="Imamovic A."/>
            <person name="Larimer J."/>
            <person name="McCowen C."/>
            <person name="Montmayeur A."/>
            <person name="Murphy C."/>
            <person name="Neiman D."/>
            <person name="Pearson M."/>
            <person name="Priest M."/>
            <person name="Roberts A."/>
            <person name="Saif S."/>
            <person name="Shea T."/>
            <person name="Sisk P."/>
            <person name="Sykes S."/>
            <person name="Wortman J."/>
            <person name="Nusbaum C."/>
            <person name="Birren B."/>
        </authorList>
    </citation>
    <scope>NUCLEOTIDE SEQUENCE [LARGE SCALE GENOMIC DNA]</scope>
    <source>
        <strain evidence="8 9">VS20</strain>
    </source>
</reference>
<evidence type="ECO:0000256" key="4">
    <source>
        <dbReference type="ARBA" id="ARBA00023002"/>
    </source>
</evidence>
<dbReference type="GO" id="GO:0016491">
    <property type="term" value="F:oxidoreductase activity"/>
    <property type="evidence" value="ECO:0007669"/>
    <property type="project" value="UniProtKB-KW"/>
</dbReference>
<dbReference type="PROSITE" id="PS51384">
    <property type="entry name" value="FAD_FR"/>
    <property type="match status" value="1"/>
</dbReference>
<dbReference type="VEuPathDB" id="FungiDB:SDRG_07668"/>
<keyword evidence="4" id="KW-0560">Oxidoreductase</keyword>
<keyword evidence="9" id="KW-1185">Reference proteome</keyword>
<dbReference type="PANTHER" id="PTHR11972:SF153">
    <property type="entry name" value="SUPEROXIDE-GENERATING NADPH OXIDASE HEAVY CHAIN SUBUNIT A"/>
    <property type="match status" value="1"/>
</dbReference>
<dbReference type="AlphaFoldDB" id="T0RWW0"/>
<dbReference type="InterPro" id="IPR017938">
    <property type="entry name" value="Riboflavin_synthase-like_b-brl"/>
</dbReference>
<evidence type="ECO:0000256" key="3">
    <source>
        <dbReference type="ARBA" id="ARBA00022989"/>
    </source>
</evidence>
<feature type="domain" description="FAD-binding FR-type" evidence="7">
    <location>
        <begin position="301"/>
        <end position="405"/>
    </location>
</feature>
<accession>T0RWW0</accession>
<feature type="transmembrane region" description="Helical" evidence="6">
    <location>
        <begin position="279"/>
        <end position="298"/>
    </location>
</feature>
<dbReference type="Gene3D" id="3.40.50.80">
    <property type="entry name" value="Nucleotide-binding domain of ferredoxin-NADP reductase (FNR) module"/>
    <property type="match status" value="1"/>
</dbReference>
<dbReference type="InterPro" id="IPR013121">
    <property type="entry name" value="Fe_red_NAD-bd_6"/>
</dbReference>
<dbReference type="SFLD" id="SFLDG01168">
    <property type="entry name" value="Ferric_reductase_subgroup_(FRE"/>
    <property type="match status" value="1"/>
</dbReference>
<dbReference type="SUPFAM" id="SSF63380">
    <property type="entry name" value="Riboflavin synthase domain-like"/>
    <property type="match status" value="1"/>
</dbReference>
<dbReference type="InterPro" id="IPR017927">
    <property type="entry name" value="FAD-bd_FR_type"/>
</dbReference>
<dbReference type="Gene3D" id="2.40.30.10">
    <property type="entry name" value="Translation factors"/>
    <property type="match status" value="1"/>
</dbReference>
<dbReference type="GO" id="GO:0005886">
    <property type="term" value="C:plasma membrane"/>
    <property type="evidence" value="ECO:0007669"/>
    <property type="project" value="TreeGrafter"/>
</dbReference>
<dbReference type="EMBL" id="JH767153">
    <property type="protein sequence ID" value="EQC34867.1"/>
    <property type="molecule type" value="Genomic_DNA"/>
</dbReference>
<dbReference type="eggNOG" id="KOG0039">
    <property type="taxonomic scope" value="Eukaryota"/>
</dbReference>
<dbReference type="CDD" id="cd06186">
    <property type="entry name" value="NOX_Duox_like_FAD_NADP"/>
    <property type="match status" value="1"/>
</dbReference>
<evidence type="ECO:0000256" key="2">
    <source>
        <dbReference type="ARBA" id="ARBA00022692"/>
    </source>
</evidence>
<proteinExistence type="predicted"/>
<keyword evidence="3 6" id="KW-1133">Transmembrane helix</keyword>
<dbReference type="GeneID" id="19948395"/>
<dbReference type="OrthoDB" id="167398at2759"/>
<evidence type="ECO:0000313" key="8">
    <source>
        <dbReference type="EMBL" id="EQC34867.1"/>
    </source>
</evidence>
<dbReference type="PRINTS" id="PR00410">
    <property type="entry name" value="PHEHYDRXLASE"/>
</dbReference>
<dbReference type="PANTHER" id="PTHR11972">
    <property type="entry name" value="NADPH OXIDASE"/>
    <property type="match status" value="1"/>
</dbReference>
<dbReference type="Pfam" id="PF08022">
    <property type="entry name" value="FAD_binding_8"/>
    <property type="match status" value="1"/>
</dbReference>
<dbReference type="Pfam" id="PF01794">
    <property type="entry name" value="Ferric_reduct"/>
    <property type="match status" value="1"/>
</dbReference>
<dbReference type="SUPFAM" id="SSF52343">
    <property type="entry name" value="Ferredoxin reductase-like, C-terminal NADP-linked domain"/>
    <property type="match status" value="1"/>
</dbReference>
<dbReference type="InterPro" id="IPR013112">
    <property type="entry name" value="FAD-bd_8"/>
</dbReference>
<evidence type="ECO:0000259" key="7">
    <source>
        <dbReference type="PROSITE" id="PS51384"/>
    </source>
</evidence>
<keyword evidence="5 6" id="KW-0472">Membrane</keyword>
<comment type="subcellular location">
    <subcellularLocation>
        <location evidence="1">Membrane</location>
        <topology evidence="1">Multi-pass membrane protein</topology>
    </subcellularLocation>
</comment>
<dbReference type="InterPro" id="IPR050369">
    <property type="entry name" value="RBOH/FRE"/>
</dbReference>
<feature type="transmembrane region" description="Helical" evidence="6">
    <location>
        <begin position="125"/>
        <end position="147"/>
    </location>
</feature>
<feature type="transmembrane region" description="Helical" evidence="6">
    <location>
        <begin position="256"/>
        <end position="273"/>
    </location>
</feature>
<name>T0RWW0_SAPDV</name>
<evidence type="ECO:0000256" key="6">
    <source>
        <dbReference type="SAM" id="Phobius"/>
    </source>
</evidence>
<feature type="transmembrane region" description="Helical" evidence="6">
    <location>
        <begin position="168"/>
        <end position="191"/>
    </location>
</feature>
<feature type="transmembrane region" description="Helical" evidence="6">
    <location>
        <begin position="84"/>
        <end position="105"/>
    </location>
</feature>
<dbReference type="Pfam" id="PF08030">
    <property type="entry name" value="NAD_binding_6"/>
    <property type="match status" value="1"/>
</dbReference>
<dbReference type="InterPro" id="IPR013130">
    <property type="entry name" value="Fe3_Rdtase_TM_dom"/>
</dbReference>
<dbReference type="SFLD" id="SFLDG01169">
    <property type="entry name" value="NADPH_oxidase_subgroup_(NOX)"/>
    <property type="match status" value="1"/>
</dbReference>
<keyword evidence="2 6" id="KW-0812">Transmembrane</keyword>
<sequence>MDSMYAAFDSKNEHTRSQHCWTTNSSSIGGDEPCPVKEVGAHLEVVQTLRAHDRPNLATRQTLPPPPPRCASIRAYYRRHRRPLLWLLLYTLGNAAAFCSKTMQYPKDAVVGYGLTIARGCAQVVMLNSLLVLLPFCRCIFALLRLVPSLAYYVPIEQAMVFHKLSGIVLLLAGLLHVGAHVANLVFFYALPVPADADASYVKALIPLLRDATAWPPLRKLCASLPFWTGGAMLVIILIAVPLAVLPCVRRRHFNVFWYSHLMFLLFLVLLSFHGATSWFSTAQSYLWIGPPLLIYLVERRVRIAKRAVDAVRISDVVHFRDTLRLHLVKPKGFTFVPGMFVYVNIPSLAACEWHPFTLTSAPDDAFLSLHIRVTGDWTLALYHRDLHPNDMLFLDGPIGTPAVAYRDYSTIVLIGGGIGITPFVSILRDLLHVWNRHQCAACDHLVHPPSCVTQRVHVFWVAREEESFEWFHDTMQDVARLDVNGIVDVQCFLTASDAMTVTSSARHVVHRGRPAWPTIFEALAAAHADDTVGVFHCGAKAMARDVQAICDSYSDATTHFAFHAEQFE</sequence>
<organism evidence="8 9">
    <name type="scientific">Saprolegnia diclina (strain VS20)</name>
    <dbReference type="NCBI Taxonomy" id="1156394"/>
    <lineage>
        <taxon>Eukaryota</taxon>
        <taxon>Sar</taxon>
        <taxon>Stramenopiles</taxon>
        <taxon>Oomycota</taxon>
        <taxon>Saprolegniomycetes</taxon>
        <taxon>Saprolegniales</taxon>
        <taxon>Saprolegniaceae</taxon>
        <taxon>Saprolegnia</taxon>
    </lineage>
</organism>
<dbReference type="STRING" id="1156394.T0RWW0"/>
<dbReference type="InterPro" id="IPR039261">
    <property type="entry name" value="FNR_nucleotide-bd"/>
</dbReference>